<name>A0A812MJW6_9DINO</name>
<sequence length="124" mass="13538">MSDSSATLLPRKPAGPRPGPPAPRRFGSTAKPSVASHGSSSPAVVPEKKPRQVTFSKSECEIQEYVPESFQEPHEESEESGGLAALVQRRRRLLEEASKHHQEDAAVDYLGKDRHSTLQLDGLL</sequence>
<comment type="caution">
    <text evidence="2">The sequence shown here is derived from an EMBL/GenBank/DDBJ whole genome shotgun (WGS) entry which is preliminary data.</text>
</comment>
<accession>A0A812MJW6</accession>
<gene>
    <name evidence="2" type="ORF">SNEC2469_LOCUS6180</name>
</gene>
<organism evidence="2 3">
    <name type="scientific">Symbiodinium necroappetens</name>
    <dbReference type="NCBI Taxonomy" id="1628268"/>
    <lineage>
        <taxon>Eukaryota</taxon>
        <taxon>Sar</taxon>
        <taxon>Alveolata</taxon>
        <taxon>Dinophyceae</taxon>
        <taxon>Suessiales</taxon>
        <taxon>Symbiodiniaceae</taxon>
        <taxon>Symbiodinium</taxon>
    </lineage>
</organism>
<dbReference type="OrthoDB" id="10513211at2759"/>
<keyword evidence="3" id="KW-1185">Reference proteome</keyword>
<evidence type="ECO:0000256" key="1">
    <source>
        <dbReference type="SAM" id="MobiDB-lite"/>
    </source>
</evidence>
<dbReference type="Proteomes" id="UP000601435">
    <property type="component" value="Unassembled WGS sequence"/>
</dbReference>
<evidence type="ECO:0000313" key="3">
    <source>
        <dbReference type="Proteomes" id="UP000601435"/>
    </source>
</evidence>
<reference evidence="2" key="1">
    <citation type="submission" date="2021-02" db="EMBL/GenBank/DDBJ databases">
        <authorList>
            <person name="Dougan E. K."/>
            <person name="Rhodes N."/>
            <person name="Thang M."/>
            <person name="Chan C."/>
        </authorList>
    </citation>
    <scope>NUCLEOTIDE SEQUENCE</scope>
</reference>
<proteinExistence type="predicted"/>
<feature type="region of interest" description="Disordered" evidence="1">
    <location>
        <begin position="1"/>
        <end position="58"/>
    </location>
</feature>
<dbReference type="AlphaFoldDB" id="A0A812MJW6"/>
<evidence type="ECO:0000313" key="2">
    <source>
        <dbReference type="EMBL" id="CAE7264868.1"/>
    </source>
</evidence>
<feature type="compositionally biased region" description="Pro residues" evidence="1">
    <location>
        <begin position="13"/>
        <end position="23"/>
    </location>
</feature>
<dbReference type="EMBL" id="CAJNJA010010966">
    <property type="protein sequence ID" value="CAE7264868.1"/>
    <property type="molecule type" value="Genomic_DNA"/>
</dbReference>
<protein>
    <submittedName>
        <fullName evidence="2">Uncharacterized protein</fullName>
    </submittedName>
</protein>